<organism evidence="3 4">
    <name type="scientific">Brevundimonas lenta</name>
    <dbReference type="NCBI Taxonomy" id="424796"/>
    <lineage>
        <taxon>Bacteria</taxon>
        <taxon>Pseudomonadati</taxon>
        <taxon>Pseudomonadota</taxon>
        <taxon>Alphaproteobacteria</taxon>
        <taxon>Caulobacterales</taxon>
        <taxon>Caulobacteraceae</taxon>
        <taxon>Brevundimonas</taxon>
    </lineage>
</organism>
<protein>
    <submittedName>
        <fullName evidence="3">VanZ family protein</fullName>
    </submittedName>
</protein>
<reference evidence="3 4" key="1">
    <citation type="submission" date="2020-08" db="EMBL/GenBank/DDBJ databases">
        <title>Genomic Encyclopedia of Type Strains, Phase IV (KMG-IV): sequencing the most valuable type-strain genomes for metagenomic binning, comparative biology and taxonomic classification.</title>
        <authorList>
            <person name="Goeker M."/>
        </authorList>
    </citation>
    <scope>NUCLEOTIDE SEQUENCE [LARGE SCALE GENOMIC DNA]</scope>
    <source>
        <strain evidence="3 4">DSM 23960</strain>
    </source>
</reference>
<feature type="transmembrane region" description="Helical" evidence="1">
    <location>
        <begin position="41"/>
        <end position="59"/>
    </location>
</feature>
<keyword evidence="1" id="KW-1133">Transmembrane helix</keyword>
<dbReference type="AlphaFoldDB" id="A0A7W6JFG4"/>
<gene>
    <name evidence="3" type="ORF">GGR12_003030</name>
</gene>
<dbReference type="InterPro" id="IPR006976">
    <property type="entry name" value="VanZ-like"/>
</dbReference>
<evidence type="ECO:0000313" key="4">
    <source>
        <dbReference type="Proteomes" id="UP000529946"/>
    </source>
</evidence>
<proteinExistence type="predicted"/>
<dbReference type="Pfam" id="PF04892">
    <property type="entry name" value="VanZ"/>
    <property type="match status" value="1"/>
</dbReference>
<dbReference type="RefSeq" id="WP_183205354.1">
    <property type="nucleotide sequence ID" value="NZ_BAAAER010000003.1"/>
</dbReference>
<keyword evidence="4" id="KW-1185">Reference proteome</keyword>
<dbReference type="EMBL" id="JACIDM010000003">
    <property type="protein sequence ID" value="MBB4084142.1"/>
    <property type="molecule type" value="Genomic_DNA"/>
</dbReference>
<dbReference type="Proteomes" id="UP000529946">
    <property type="component" value="Unassembled WGS sequence"/>
</dbReference>
<feature type="transmembrane region" description="Helical" evidence="1">
    <location>
        <begin position="92"/>
        <end position="112"/>
    </location>
</feature>
<evidence type="ECO:0000256" key="1">
    <source>
        <dbReference type="SAM" id="Phobius"/>
    </source>
</evidence>
<accession>A0A7W6JFG4</accession>
<feature type="domain" description="VanZ-like" evidence="2">
    <location>
        <begin position="39"/>
        <end position="108"/>
    </location>
</feature>
<feature type="transmembrane region" description="Helical" evidence="1">
    <location>
        <begin position="66"/>
        <end position="86"/>
    </location>
</feature>
<feature type="transmembrane region" description="Helical" evidence="1">
    <location>
        <begin position="12"/>
        <end position="29"/>
    </location>
</feature>
<evidence type="ECO:0000259" key="2">
    <source>
        <dbReference type="Pfam" id="PF04892"/>
    </source>
</evidence>
<keyword evidence="1" id="KW-0472">Membrane</keyword>
<evidence type="ECO:0000313" key="3">
    <source>
        <dbReference type="EMBL" id="MBB4084142.1"/>
    </source>
</evidence>
<name>A0A7W6JFG4_9CAUL</name>
<keyword evidence="1" id="KW-0812">Transmembrane</keyword>
<sequence length="122" mass="13128">MPNSSWAKTFRAGTMICAIIVAWLAFRPTPDVDMGGQWDKLNHAAAFLTLTILAGCGWPRTSALRMAAIMLAAGVAIELIQGLPTIGRDADVFDVVADMTGFALGWLALTGGRLRRRLGLRE</sequence>
<comment type="caution">
    <text evidence="3">The sequence shown here is derived from an EMBL/GenBank/DDBJ whole genome shotgun (WGS) entry which is preliminary data.</text>
</comment>